<keyword evidence="1" id="KW-0732">Signal</keyword>
<dbReference type="AlphaFoldDB" id="A0A3M7QQC7"/>
<evidence type="ECO:0008006" key="4">
    <source>
        <dbReference type="Google" id="ProtNLM"/>
    </source>
</evidence>
<comment type="caution">
    <text evidence="2">The sequence shown here is derived from an EMBL/GenBank/DDBJ whole genome shotgun (WGS) entry which is preliminary data.</text>
</comment>
<feature type="chain" id="PRO_5018095666" description="Secreted protein" evidence="1">
    <location>
        <begin position="22"/>
        <end position="81"/>
    </location>
</feature>
<dbReference type="EMBL" id="REGN01005371">
    <property type="protein sequence ID" value="RNA13596.1"/>
    <property type="molecule type" value="Genomic_DNA"/>
</dbReference>
<keyword evidence="3" id="KW-1185">Reference proteome</keyword>
<accession>A0A3M7QQC7</accession>
<evidence type="ECO:0000256" key="1">
    <source>
        <dbReference type="SAM" id="SignalP"/>
    </source>
</evidence>
<gene>
    <name evidence="2" type="ORF">BpHYR1_032175</name>
</gene>
<name>A0A3M7QQC7_BRAPC</name>
<feature type="signal peptide" evidence="1">
    <location>
        <begin position="1"/>
        <end position="21"/>
    </location>
</feature>
<evidence type="ECO:0000313" key="2">
    <source>
        <dbReference type="EMBL" id="RNA13596.1"/>
    </source>
</evidence>
<proteinExistence type="predicted"/>
<sequence>MAPNLLFFKSWHLFYCLFLESQQHPYTSVLDRRLFRWIRRSRDRNLLGFSLADLIVYRDFCSLSDRRATISIVDPIGERKT</sequence>
<reference evidence="2 3" key="1">
    <citation type="journal article" date="2018" name="Sci. Rep.">
        <title>Genomic signatures of local adaptation to the degree of environmental predictability in rotifers.</title>
        <authorList>
            <person name="Franch-Gras L."/>
            <person name="Hahn C."/>
            <person name="Garcia-Roger E.M."/>
            <person name="Carmona M.J."/>
            <person name="Serra M."/>
            <person name="Gomez A."/>
        </authorList>
    </citation>
    <scope>NUCLEOTIDE SEQUENCE [LARGE SCALE GENOMIC DNA]</scope>
    <source>
        <strain evidence="2">HYR1</strain>
    </source>
</reference>
<evidence type="ECO:0000313" key="3">
    <source>
        <dbReference type="Proteomes" id="UP000276133"/>
    </source>
</evidence>
<protein>
    <recommendedName>
        <fullName evidence="4">Secreted protein</fullName>
    </recommendedName>
</protein>
<dbReference type="Proteomes" id="UP000276133">
    <property type="component" value="Unassembled WGS sequence"/>
</dbReference>
<organism evidence="2 3">
    <name type="scientific">Brachionus plicatilis</name>
    <name type="common">Marine rotifer</name>
    <name type="synonym">Brachionus muelleri</name>
    <dbReference type="NCBI Taxonomy" id="10195"/>
    <lineage>
        <taxon>Eukaryota</taxon>
        <taxon>Metazoa</taxon>
        <taxon>Spiralia</taxon>
        <taxon>Gnathifera</taxon>
        <taxon>Rotifera</taxon>
        <taxon>Eurotatoria</taxon>
        <taxon>Monogononta</taxon>
        <taxon>Pseudotrocha</taxon>
        <taxon>Ploima</taxon>
        <taxon>Brachionidae</taxon>
        <taxon>Brachionus</taxon>
    </lineage>
</organism>